<gene>
    <name evidence="2" type="ORF">HNY73_022096</name>
</gene>
<protein>
    <submittedName>
        <fullName evidence="2">Uncharacterized protein</fullName>
    </submittedName>
</protein>
<proteinExistence type="predicted"/>
<keyword evidence="3" id="KW-1185">Reference proteome</keyword>
<dbReference type="Proteomes" id="UP000807504">
    <property type="component" value="Unassembled WGS sequence"/>
</dbReference>
<reference evidence="2" key="2">
    <citation type="submission" date="2020-06" db="EMBL/GenBank/DDBJ databases">
        <authorList>
            <person name="Sheffer M."/>
        </authorList>
    </citation>
    <scope>NUCLEOTIDE SEQUENCE</scope>
</reference>
<organism evidence="2 3">
    <name type="scientific">Argiope bruennichi</name>
    <name type="common">Wasp spider</name>
    <name type="synonym">Aranea bruennichi</name>
    <dbReference type="NCBI Taxonomy" id="94029"/>
    <lineage>
        <taxon>Eukaryota</taxon>
        <taxon>Metazoa</taxon>
        <taxon>Ecdysozoa</taxon>
        <taxon>Arthropoda</taxon>
        <taxon>Chelicerata</taxon>
        <taxon>Arachnida</taxon>
        <taxon>Araneae</taxon>
        <taxon>Araneomorphae</taxon>
        <taxon>Entelegynae</taxon>
        <taxon>Araneoidea</taxon>
        <taxon>Araneidae</taxon>
        <taxon>Argiope</taxon>
    </lineage>
</organism>
<sequence length="72" mass="8054">MLKYVTVLFFLAFVAVVYADSMENFIRLFTEVACENGFYSAFNQAIKACGKCISLTCSTKQVDPLQCGIRPQ</sequence>
<reference evidence="2" key="1">
    <citation type="journal article" date="2020" name="bioRxiv">
        <title>Chromosome-level reference genome of the European wasp spider Argiope bruennichi: a resource for studies on range expansion and evolutionary adaptation.</title>
        <authorList>
            <person name="Sheffer M.M."/>
            <person name="Hoppe A."/>
            <person name="Krehenwinkel H."/>
            <person name="Uhl G."/>
            <person name="Kuss A.W."/>
            <person name="Jensen L."/>
            <person name="Jensen C."/>
            <person name="Gillespie R.G."/>
            <person name="Hoff K.J."/>
            <person name="Prost S."/>
        </authorList>
    </citation>
    <scope>NUCLEOTIDE SEQUENCE</scope>
</reference>
<dbReference type="EMBL" id="JABXBU010002231">
    <property type="protein sequence ID" value="KAF8763972.1"/>
    <property type="molecule type" value="Genomic_DNA"/>
</dbReference>
<accession>A0A8T0DZS7</accession>
<evidence type="ECO:0000256" key="1">
    <source>
        <dbReference type="SAM" id="SignalP"/>
    </source>
</evidence>
<keyword evidence="1" id="KW-0732">Signal</keyword>
<comment type="caution">
    <text evidence="2">The sequence shown here is derived from an EMBL/GenBank/DDBJ whole genome shotgun (WGS) entry which is preliminary data.</text>
</comment>
<feature type="chain" id="PRO_5035764817" evidence="1">
    <location>
        <begin position="20"/>
        <end position="72"/>
    </location>
</feature>
<name>A0A8T0DZS7_ARGBR</name>
<dbReference type="AlphaFoldDB" id="A0A8T0DZS7"/>
<evidence type="ECO:0000313" key="2">
    <source>
        <dbReference type="EMBL" id="KAF8763972.1"/>
    </source>
</evidence>
<feature type="signal peptide" evidence="1">
    <location>
        <begin position="1"/>
        <end position="19"/>
    </location>
</feature>
<evidence type="ECO:0000313" key="3">
    <source>
        <dbReference type="Proteomes" id="UP000807504"/>
    </source>
</evidence>